<accession>A0A0F9DJS4</accession>
<name>A0A0F9DJS4_9ZZZZ</name>
<reference evidence="1" key="1">
    <citation type="journal article" date="2015" name="Nature">
        <title>Complex archaea that bridge the gap between prokaryotes and eukaryotes.</title>
        <authorList>
            <person name="Spang A."/>
            <person name="Saw J.H."/>
            <person name="Jorgensen S.L."/>
            <person name="Zaremba-Niedzwiedzka K."/>
            <person name="Martijn J."/>
            <person name="Lind A.E."/>
            <person name="van Eijk R."/>
            <person name="Schleper C."/>
            <person name="Guy L."/>
            <person name="Ettema T.J."/>
        </authorList>
    </citation>
    <scope>NUCLEOTIDE SEQUENCE</scope>
</reference>
<proteinExistence type="predicted"/>
<sequence>MAQPTRFSTVSIGFPVGSGAAPPDIAVLSVGSTDMAGIKRIFSQLTSVDVGSVDTDVTSSTTVAVPGVEVGDCVIANPGSTWSGDFNFINVQALCEEADGVVTLLLSNHSMLAINPSASTWRFTGFAF</sequence>
<organism evidence="1">
    <name type="scientific">marine sediment metagenome</name>
    <dbReference type="NCBI Taxonomy" id="412755"/>
    <lineage>
        <taxon>unclassified sequences</taxon>
        <taxon>metagenomes</taxon>
        <taxon>ecological metagenomes</taxon>
    </lineage>
</organism>
<gene>
    <name evidence="1" type="ORF">LCGC14_2190250</name>
</gene>
<dbReference type="AlphaFoldDB" id="A0A0F9DJS4"/>
<comment type="caution">
    <text evidence="1">The sequence shown here is derived from an EMBL/GenBank/DDBJ whole genome shotgun (WGS) entry which is preliminary data.</text>
</comment>
<protein>
    <submittedName>
        <fullName evidence="1">Uncharacterized protein</fullName>
    </submittedName>
</protein>
<dbReference type="EMBL" id="LAZR01028655">
    <property type="protein sequence ID" value="KKL61933.1"/>
    <property type="molecule type" value="Genomic_DNA"/>
</dbReference>
<evidence type="ECO:0000313" key="1">
    <source>
        <dbReference type="EMBL" id="KKL61933.1"/>
    </source>
</evidence>